<dbReference type="RefSeq" id="WP_229745262.1">
    <property type="nucleotide sequence ID" value="NZ_BMFY01000021.1"/>
</dbReference>
<dbReference type="PANTHER" id="PTHR44846:SF17">
    <property type="entry name" value="GNTR-FAMILY TRANSCRIPTIONAL REGULATOR"/>
    <property type="match status" value="1"/>
</dbReference>
<keyword evidence="3" id="KW-0804">Transcription</keyword>
<evidence type="ECO:0000259" key="4">
    <source>
        <dbReference type="PROSITE" id="PS50949"/>
    </source>
</evidence>
<dbReference type="PRINTS" id="PR00035">
    <property type="entry name" value="HTHGNTR"/>
</dbReference>
<proteinExistence type="predicted"/>
<keyword evidence="1" id="KW-0805">Transcription regulation</keyword>
<evidence type="ECO:0000313" key="5">
    <source>
        <dbReference type="EMBL" id="GGA27603.1"/>
    </source>
</evidence>
<dbReference type="InterPro" id="IPR000524">
    <property type="entry name" value="Tscrpt_reg_HTH_GntR"/>
</dbReference>
<dbReference type="Gene3D" id="3.40.1410.10">
    <property type="entry name" value="Chorismate lyase-like"/>
    <property type="match status" value="1"/>
</dbReference>
<evidence type="ECO:0000256" key="2">
    <source>
        <dbReference type="ARBA" id="ARBA00023125"/>
    </source>
</evidence>
<reference evidence="5" key="1">
    <citation type="journal article" date="2014" name="Int. J. Syst. Evol. Microbiol.">
        <title>Complete genome sequence of Corynebacterium casei LMG S-19264T (=DSM 44701T), isolated from a smear-ripened cheese.</title>
        <authorList>
            <consortium name="US DOE Joint Genome Institute (JGI-PGF)"/>
            <person name="Walter F."/>
            <person name="Albersmeier A."/>
            <person name="Kalinowski J."/>
            <person name="Ruckert C."/>
        </authorList>
    </citation>
    <scope>NUCLEOTIDE SEQUENCE</scope>
    <source>
        <strain evidence="5">CGMCC 1.12785</strain>
    </source>
</reference>
<dbReference type="Pfam" id="PF00392">
    <property type="entry name" value="GntR"/>
    <property type="match status" value="1"/>
</dbReference>
<keyword evidence="6" id="KW-1185">Reference proteome</keyword>
<sequence>MARQPEVKLPAELFRDLERSGPVPLYYQISNRLEDAITSGQLPAGTRLENEIALSERLGLSRPTVRRAIQELVDKGLLVRRRGIGTQVVHGQVSRKVELTSLNEDLRESGRRPATTVLVHEVVPADDAVARALVVQPGSPTLHIRRLRTADGTPLAILDNHLPEAYTDLDREDLQERGLYELLRERGVVFSVAKQVIGARHCTAKEAELLDVPKTSAALTMSRTAFDNNGMAIELGEHCYRPDLYSFEIMLVSR</sequence>
<dbReference type="Gene3D" id="1.10.10.10">
    <property type="entry name" value="Winged helix-like DNA-binding domain superfamily/Winged helix DNA-binding domain"/>
    <property type="match status" value="1"/>
</dbReference>
<evidence type="ECO:0000313" key="6">
    <source>
        <dbReference type="Proteomes" id="UP000616114"/>
    </source>
</evidence>
<name>A0A8J2XM48_9MICO</name>
<dbReference type="GO" id="GO:0045892">
    <property type="term" value="P:negative regulation of DNA-templated transcription"/>
    <property type="evidence" value="ECO:0007669"/>
    <property type="project" value="TreeGrafter"/>
</dbReference>
<dbReference type="CDD" id="cd07377">
    <property type="entry name" value="WHTH_GntR"/>
    <property type="match status" value="1"/>
</dbReference>
<gene>
    <name evidence="5" type="ORF">GCM10011333_32960</name>
</gene>
<dbReference type="SUPFAM" id="SSF64288">
    <property type="entry name" value="Chorismate lyase-like"/>
    <property type="match status" value="1"/>
</dbReference>
<dbReference type="GO" id="GO:0003677">
    <property type="term" value="F:DNA binding"/>
    <property type="evidence" value="ECO:0007669"/>
    <property type="project" value="UniProtKB-KW"/>
</dbReference>
<dbReference type="SMART" id="SM00866">
    <property type="entry name" value="UTRA"/>
    <property type="match status" value="1"/>
</dbReference>
<dbReference type="InterPro" id="IPR036388">
    <property type="entry name" value="WH-like_DNA-bd_sf"/>
</dbReference>
<dbReference type="InterPro" id="IPR036390">
    <property type="entry name" value="WH_DNA-bd_sf"/>
</dbReference>
<dbReference type="InterPro" id="IPR028978">
    <property type="entry name" value="Chorismate_lyase_/UTRA_dom_sf"/>
</dbReference>
<comment type="caution">
    <text evidence="5">The sequence shown here is derived from an EMBL/GenBank/DDBJ whole genome shotgun (WGS) entry which is preliminary data.</text>
</comment>
<keyword evidence="2" id="KW-0238">DNA-binding</keyword>
<dbReference type="InterPro" id="IPR050679">
    <property type="entry name" value="Bact_HTH_transcr_reg"/>
</dbReference>
<dbReference type="PROSITE" id="PS50949">
    <property type="entry name" value="HTH_GNTR"/>
    <property type="match status" value="1"/>
</dbReference>
<feature type="domain" description="HTH gntR-type" evidence="4">
    <location>
        <begin position="23"/>
        <end position="91"/>
    </location>
</feature>
<evidence type="ECO:0000256" key="3">
    <source>
        <dbReference type="ARBA" id="ARBA00023163"/>
    </source>
</evidence>
<dbReference type="Pfam" id="PF07702">
    <property type="entry name" value="UTRA"/>
    <property type="match status" value="1"/>
</dbReference>
<dbReference type="Proteomes" id="UP000616114">
    <property type="component" value="Unassembled WGS sequence"/>
</dbReference>
<reference evidence="5" key="2">
    <citation type="submission" date="2020-09" db="EMBL/GenBank/DDBJ databases">
        <authorList>
            <person name="Sun Q."/>
            <person name="Zhou Y."/>
        </authorList>
    </citation>
    <scope>NUCLEOTIDE SEQUENCE</scope>
    <source>
        <strain evidence="5">CGMCC 1.12785</strain>
    </source>
</reference>
<dbReference type="SMART" id="SM00345">
    <property type="entry name" value="HTH_GNTR"/>
    <property type="match status" value="1"/>
</dbReference>
<dbReference type="AlphaFoldDB" id="A0A8J2XM48"/>
<evidence type="ECO:0000256" key="1">
    <source>
        <dbReference type="ARBA" id="ARBA00023015"/>
    </source>
</evidence>
<protein>
    <submittedName>
        <fullName evidence="5">Transcriptional regulator</fullName>
    </submittedName>
</protein>
<dbReference type="PANTHER" id="PTHR44846">
    <property type="entry name" value="MANNOSYL-D-GLYCERATE TRANSPORT/METABOLISM SYSTEM REPRESSOR MNGR-RELATED"/>
    <property type="match status" value="1"/>
</dbReference>
<dbReference type="InterPro" id="IPR011663">
    <property type="entry name" value="UTRA"/>
</dbReference>
<dbReference type="GO" id="GO:0003700">
    <property type="term" value="F:DNA-binding transcription factor activity"/>
    <property type="evidence" value="ECO:0007669"/>
    <property type="project" value="InterPro"/>
</dbReference>
<dbReference type="EMBL" id="BMFY01000021">
    <property type="protein sequence ID" value="GGA27603.1"/>
    <property type="molecule type" value="Genomic_DNA"/>
</dbReference>
<organism evidence="5 6">
    <name type="scientific">Sediminivirga luteola</name>
    <dbReference type="NCBI Taxonomy" id="1774748"/>
    <lineage>
        <taxon>Bacteria</taxon>
        <taxon>Bacillati</taxon>
        <taxon>Actinomycetota</taxon>
        <taxon>Actinomycetes</taxon>
        <taxon>Micrococcales</taxon>
        <taxon>Brevibacteriaceae</taxon>
        <taxon>Sediminivirga</taxon>
    </lineage>
</organism>
<dbReference type="SUPFAM" id="SSF46785">
    <property type="entry name" value="Winged helix' DNA-binding domain"/>
    <property type="match status" value="1"/>
</dbReference>
<accession>A0A8J2XM48</accession>